<dbReference type="InterPro" id="IPR019734">
    <property type="entry name" value="TPR_rpt"/>
</dbReference>
<dbReference type="InterPro" id="IPR039565">
    <property type="entry name" value="BamD-like"/>
</dbReference>
<organism evidence="5 6">
    <name type="scientific">Candidatus Kryptonium thompsonii</name>
    <dbReference type="NCBI Taxonomy" id="1633631"/>
    <lineage>
        <taxon>Bacteria</taxon>
        <taxon>Pseudomonadati</taxon>
        <taxon>Candidatus Kryptoniota</taxon>
        <taxon>Candidatus Kryptonium</taxon>
    </lineage>
</organism>
<comment type="caution">
    <text evidence="5">The sequence shown here is derived from an EMBL/GenBank/DDBJ whole genome shotgun (WGS) entry which is preliminary data.</text>
</comment>
<dbReference type="EMBL" id="CZVI01000024">
    <property type="protein sequence ID" value="CUS91537.1"/>
    <property type="molecule type" value="Genomic_DNA"/>
</dbReference>
<accession>A0ABM9UYB6</accession>
<feature type="repeat" description="TPR" evidence="2">
    <location>
        <begin position="291"/>
        <end position="324"/>
    </location>
</feature>
<dbReference type="RefSeq" id="WP_075447063.1">
    <property type="nucleotide sequence ID" value="NZ_CZVI01000024.1"/>
</dbReference>
<dbReference type="SUPFAM" id="SSF48452">
    <property type="entry name" value="TPR-like"/>
    <property type="match status" value="6"/>
</dbReference>
<feature type="repeat" description="TPR" evidence="2">
    <location>
        <begin position="1088"/>
        <end position="1121"/>
    </location>
</feature>
<dbReference type="Proteomes" id="UP000182200">
    <property type="component" value="Unassembled WGS sequence"/>
</dbReference>
<protein>
    <submittedName>
        <fullName evidence="5">Beta-barrel assembly machine subunit BamD</fullName>
    </submittedName>
</protein>
<feature type="repeat" description="TPR" evidence="2">
    <location>
        <begin position="250"/>
        <end position="283"/>
    </location>
</feature>
<evidence type="ECO:0000256" key="3">
    <source>
        <dbReference type="SAM" id="SignalP"/>
    </source>
</evidence>
<dbReference type="PANTHER" id="PTHR12558:SF44">
    <property type="entry name" value="TETRATRICOPEPTIDE REPEAT-CONTAINING PROTEIN"/>
    <property type="match status" value="1"/>
</dbReference>
<proteinExistence type="predicted"/>
<feature type="chain" id="PRO_5046574178" evidence="3">
    <location>
        <begin position="23"/>
        <end position="1217"/>
    </location>
</feature>
<evidence type="ECO:0000259" key="4">
    <source>
        <dbReference type="Pfam" id="PF13525"/>
    </source>
</evidence>
<feature type="signal peptide" evidence="3">
    <location>
        <begin position="1"/>
        <end position="22"/>
    </location>
</feature>
<keyword evidence="1 3" id="KW-0732">Signal</keyword>
<dbReference type="PROSITE" id="PS50293">
    <property type="entry name" value="TPR_REGION"/>
    <property type="match status" value="1"/>
</dbReference>
<feature type="repeat" description="TPR" evidence="2">
    <location>
        <begin position="1164"/>
        <end position="1197"/>
    </location>
</feature>
<feature type="repeat" description="TPR" evidence="2">
    <location>
        <begin position="940"/>
        <end position="973"/>
    </location>
</feature>
<sequence>MRRSTNPLILLLVLILFNFAFSQDTKENAEFKLAINLYNEGFYDLAISQLKKFIDTYPNSPQTPDAQFYLAMSYFKLRKFEDAQTLFQDFALSKPSHPKAIEALLKSAECFVELKKYKEAGSAFERIKLFYPRNQIAPKALIESAKYFELANDIQNAKKVILALIQEYPESEYFYTARFKFAEILTKEGNLERALIEYRKISNEVDDKNLKFKALLNIARLNSSLGKSEEAENYLTNIVSQTEIAPGIISSAYFELGKLQAEFGEYDTAINYMLKSLALMDTSEESKTLKPKVLLNLANYYFNIADYQNAIKFYNELLNSLPESESNPELYFGIAVAFEKILNYQKANEFYQKVINSDTTSQLTPKALLALARNYTRLGDFESAVENYKKFFELYPSNKLTQEVLFQLGLIHEEKFKDYRKAIYYYTEILHLFPKSKYVDEAIYHIAACHARLGETNDAISNLEILVSDYKSSELYENALNKIEEIKRFQIVNQTDNSASIAELIGDILKDKPKSEIFLKLADFYNFKLKDYSNALKYYDLAVSEGKFEPSKIALINYQKVNCAFNLYIQNKIEADSARNLIQRFISSNPTIDQGKIDTAVFYLYKISIAGLNQDARRKIAEEFKTKYPNSKFQGLFVTEILNYHISNGNWNEVIKLSTENFDKFNQEQVPEILFKRAYAYYKLGENQKSLSDIELILKKYSPSNYDAKALDLKAQILKQMKDYSKAIDALRQIEKNYFYTNIAEDVKLKIADIYFESNDYLKAIDGYKSYLLDGENIEKEPETIFKIASAYYNLGDPANAKKYYKAYLSTPKPSPGIAIQNLLPSAGEAYYTLGKIYKTEGIPEKAIYYFDKVEKFNPSLGKKATFESAEILFEGEKYDEALKRYNKLLKASANDSERIATTAKIIICYFRMNDIDNANKSINSFKQSFSKFDIKNYLAEFQIELGGYYFRNKDFTNSKKVFDEIVKSYPNTRFSHLAKYWTAKIDEYNGKIDSAILSLLELNRNRLDQDVKLRVNLSLGNIYFKLEKYDSATIFYRFVVENADKPQILIPAMNNLLACYEELGYYELAIGIARKYIEKFPNADDIIDKKIKIGVMYEMLGNYDLALSYFQKLLEEADKDLEAELHYYIGEVLYYKGEYEQAILEFLKVPYLVTKKTKIDWTANAFYMAGQSYEKMKKYDQAINMYQQIIDRPGIDPIFKAGAQKEIERVKSILRQ</sequence>
<dbReference type="Pfam" id="PF13525">
    <property type="entry name" value="YfiO"/>
    <property type="match status" value="1"/>
</dbReference>
<dbReference type="InterPro" id="IPR011990">
    <property type="entry name" value="TPR-like_helical_dom_sf"/>
</dbReference>
<feature type="repeat" description="TPR" evidence="2">
    <location>
        <begin position="828"/>
        <end position="861"/>
    </location>
</feature>
<feature type="domain" description="Outer membrane lipoprotein BamD-like" evidence="4">
    <location>
        <begin position="25"/>
        <end position="184"/>
    </location>
</feature>
<dbReference type="PROSITE" id="PS50005">
    <property type="entry name" value="TPR"/>
    <property type="match status" value="8"/>
</dbReference>
<dbReference type="Gene3D" id="1.25.40.10">
    <property type="entry name" value="Tetratricopeptide repeat domain"/>
    <property type="match status" value="9"/>
</dbReference>
<feature type="repeat" description="TPR" evidence="2">
    <location>
        <begin position="328"/>
        <end position="361"/>
    </location>
</feature>
<gene>
    <name evidence="5" type="ORF">JGI8_01563</name>
</gene>
<dbReference type="PANTHER" id="PTHR12558">
    <property type="entry name" value="CELL DIVISION CYCLE 16,23,27"/>
    <property type="match status" value="1"/>
</dbReference>
<keyword evidence="6" id="KW-1185">Reference proteome</keyword>
<evidence type="ECO:0000256" key="2">
    <source>
        <dbReference type="PROSITE-ProRule" id="PRU00339"/>
    </source>
</evidence>
<dbReference type="Pfam" id="PF13432">
    <property type="entry name" value="TPR_16"/>
    <property type="match status" value="1"/>
</dbReference>
<feature type="repeat" description="TPR" evidence="2">
    <location>
        <begin position="365"/>
        <end position="398"/>
    </location>
</feature>
<dbReference type="SMART" id="SM00028">
    <property type="entry name" value="TPR"/>
    <property type="match status" value="21"/>
</dbReference>
<reference evidence="5 6" key="1">
    <citation type="submission" date="2015-11" db="EMBL/GenBank/DDBJ databases">
        <authorList>
            <person name="Varghese N."/>
        </authorList>
    </citation>
    <scope>NUCLEOTIDE SEQUENCE [LARGE SCALE GENOMIC DNA]</scope>
    <source>
        <strain evidence="5 6">JGI-8</strain>
    </source>
</reference>
<evidence type="ECO:0000313" key="5">
    <source>
        <dbReference type="EMBL" id="CUS91537.1"/>
    </source>
</evidence>
<dbReference type="Pfam" id="PF13181">
    <property type="entry name" value="TPR_8"/>
    <property type="match status" value="5"/>
</dbReference>
<evidence type="ECO:0000313" key="6">
    <source>
        <dbReference type="Proteomes" id="UP000182200"/>
    </source>
</evidence>
<keyword evidence="2" id="KW-0802">TPR repeat</keyword>
<evidence type="ECO:0000256" key="1">
    <source>
        <dbReference type="ARBA" id="ARBA00022729"/>
    </source>
</evidence>
<dbReference type="Pfam" id="PF13174">
    <property type="entry name" value="TPR_6"/>
    <property type="match status" value="3"/>
</dbReference>
<name>A0ABM9UYB6_9BACT</name>